<evidence type="ECO:0000256" key="3">
    <source>
        <dbReference type="PROSITE-ProRule" id="PRU00221"/>
    </source>
</evidence>
<evidence type="ECO:0000259" key="4">
    <source>
        <dbReference type="PROSITE" id="PS50011"/>
    </source>
</evidence>
<dbReference type="InterPro" id="IPR015943">
    <property type="entry name" value="WD40/YVTN_repeat-like_dom_sf"/>
</dbReference>
<feature type="repeat" description="WD" evidence="3">
    <location>
        <begin position="483"/>
        <end position="524"/>
    </location>
</feature>
<evidence type="ECO:0000313" key="6">
    <source>
        <dbReference type="Proteomes" id="UP000185557"/>
    </source>
</evidence>
<dbReference type="EMBL" id="MRCG01000015">
    <property type="protein sequence ID" value="OKH45918.1"/>
    <property type="molecule type" value="Genomic_DNA"/>
</dbReference>
<dbReference type="STRING" id="549789.NIES30_18780"/>
<gene>
    <name evidence="5" type="ORF">NIES30_18780</name>
</gene>
<dbReference type="InterPro" id="IPR036322">
    <property type="entry name" value="WD40_repeat_dom_sf"/>
</dbReference>
<dbReference type="InterPro" id="IPR000719">
    <property type="entry name" value="Prot_kinase_dom"/>
</dbReference>
<dbReference type="Gene3D" id="1.10.510.10">
    <property type="entry name" value="Transferase(Phosphotransferase) domain 1"/>
    <property type="match status" value="1"/>
</dbReference>
<dbReference type="InterPro" id="IPR019775">
    <property type="entry name" value="WD40_repeat_CS"/>
</dbReference>
<dbReference type="PROSITE" id="PS50082">
    <property type="entry name" value="WD_REPEATS_2"/>
    <property type="match status" value="5"/>
</dbReference>
<dbReference type="CDD" id="cd00200">
    <property type="entry name" value="WD40"/>
    <property type="match status" value="1"/>
</dbReference>
<dbReference type="SMART" id="SM00220">
    <property type="entry name" value="S_TKc"/>
    <property type="match status" value="1"/>
</dbReference>
<evidence type="ECO:0000256" key="1">
    <source>
        <dbReference type="ARBA" id="ARBA00022574"/>
    </source>
</evidence>
<keyword evidence="6" id="KW-1185">Reference proteome</keyword>
<dbReference type="PROSITE" id="PS50294">
    <property type="entry name" value="WD_REPEATS_REGION"/>
    <property type="match status" value="3"/>
</dbReference>
<dbReference type="CDD" id="cd14014">
    <property type="entry name" value="STKc_PknB_like"/>
    <property type="match status" value="1"/>
</dbReference>
<proteinExistence type="predicted"/>
<dbReference type="Proteomes" id="UP000185557">
    <property type="component" value="Unassembled WGS sequence"/>
</dbReference>
<dbReference type="GO" id="GO:0004672">
    <property type="term" value="F:protein kinase activity"/>
    <property type="evidence" value="ECO:0007669"/>
    <property type="project" value="InterPro"/>
</dbReference>
<protein>
    <recommendedName>
        <fullName evidence="4">Protein kinase domain-containing protein</fullName>
    </recommendedName>
</protein>
<accession>A0A1U7J1W9</accession>
<dbReference type="InterPro" id="IPR001680">
    <property type="entry name" value="WD40_rpt"/>
</dbReference>
<dbReference type="InterPro" id="IPR001412">
    <property type="entry name" value="aa-tRNA-synth_I_CS"/>
</dbReference>
<keyword evidence="2" id="KW-0677">Repeat</keyword>
<feature type="repeat" description="WD" evidence="3">
    <location>
        <begin position="584"/>
        <end position="625"/>
    </location>
</feature>
<dbReference type="GO" id="GO:0004812">
    <property type="term" value="F:aminoacyl-tRNA ligase activity"/>
    <property type="evidence" value="ECO:0007669"/>
    <property type="project" value="InterPro"/>
</dbReference>
<sequence length="705" mass="77435">MSLCINPRCRQPNHPDNGGSPTCAACGSALVLQSRYRVMRLISSDSGFGRVYEAYERNVPKILKVLKEGYNANDKVVELFRREAQVLSQLNHPGVPRVEPEGYFLYYPADGGEPSHCLVMEKIEGPNLKQWMVQQGNHPISEKQAMLWLTQLTDVLDLVHQHNYFHRDIKPENIMLRPSGQLVLVDFGAAREMTQTYMANLGDSGITTVSSAGYTPPEQEQGQAVPQSDFYALGRTLIYLMTAKLPNDPAIYNSRTNAFGWRSAAPQISSPLADLIDHLIAPAAANRPQNTEAILERLAQVRSRQVSGLPRLTNTSTSTWPLTTLNPHEAQTLPEPSRSFLPPWLDQRPWLLAGLTGLALAVPLGWYALSRGALPLALSDSRVTAPALQNLTVSPVAVLTGHENDIYDLLLLRDGKTLISASADSTVRIWDLEDNTLRHTLTHANVVQAIATTVDQTTLISTGDDRAIRFWSLPDGQPLGQLDNAHGTPIRALEVSRNGRTLVSADSEGSIKLWPLTDATGSLNLSGMSADGPSHTLQADGTLNDLLFTRDNTMLISGGKSLQLWDWASLRDGATGAASLPTTLEGHTSFVNRIEITDDDQTLVSASADQNVLLWDMATKSQSAALEGHQGYVNTLRLEGPQLWSADADKTILVWDLQQKAPTQRITGFETDIWRFAVQPNGQIITIGGTQPYIRLWRLDQPPKP</sequence>
<dbReference type="InterPro" id="IPR011009">
    <property type="entry name" value="Kinase-like_dom_sf"/>
</dbReference>
<feature type="repeat" description="WD" evidence="3">
    <location>
        <begin position="440"/>
        <end position="481"/>
    </location>
</feature>
<reference evidence="5 6" key="1">
    <citation type="submission" date="2016-11" db="EMBL/GenBank/DDBJ databases">
        <title>Draft Genome Sequences of Nine Cyanobacterial Strains from Diverse Habitats.</title>
        <authorList>
            <person name="Zhu T."/>
            <person name="Hou S."/>
            <person name="Lu X."/>
            <person name="Hess W.R."/>
        </authorList>
    </citation>
    <scope>NUCLEOTIDE SEQUENCE [LARGE SCALE GENOMIC DNA]</scope>
    <source>
        <strain evidence="5 6">NIES-30</strain>
    </source>
</reference>
<feature type="domain" description="Protein kinase" evidence="4">
    <location>
        <begin position="37"/>
        <end position="299"/>
    </location>
</feature>
<dbReference type="SMART" id="SM00320">
    <property type="entry name" value="WD40"/>
    <property type="match status" value="7"/>
</dbReference>
<dbReference type="PANTHER" id="PTHR19848">
    <property type="entry name" value="WD40 REPEAT PROTEIN"/>
    <property type="match status" value="1"/>
</dbReference>
<keyword evidence="1 3" id="KW-0853">WD repeat</keyword>
<dbReference type="GO" id="GO:0006418">
    <property type="term" value="P:tRNA aminoacylation for protein translation"/>
    <property type="evidence" value="ECO:0007669"/>
    <property type="project" value="InterPro"/>
</dbReference>
<organism evidence="5 6">
    <name type="scientific">Phormidium tenue NIES-30</name>
    <dbReference type="NCBI Taxonomy" id="549789"/>
    <lineage>
        <taxon>Bacteria</taxon>
        <taxon>Bacillati</taxon>
        <taxon>Cyanobacteriota</taxon>
        <taxon>Cyanophyceae</taxon>
        <taxon>Oscillatoriophycideae</taxon>
        <taxon>Oscillatoriales</taxon>
        <taxon>Oscillatoriaceae</taxon>
        <taxon>Phormidium</taxon>
    </lineage>
</organism>
<dbReference type="PANTHER" id="PTHR19848:SF8">
    <property type="entry name" value="F-BOX AND WD REPEAT DOMAIN CONTAINING 7"/>
    <property type="match status" value="1"/>
</dbReference>
<dbReference type="Gene3D" id="2.130.10.10">
    <property type="entry name" value="YVTN repeat-like/Quinoprotein amine dehydrogenase"/>
    <property type="match status" value="2"/>
</dbReference>
<dbReference type="SUPFAM" id="SSF56112">
    <property type="entry name" value="Protein kinase-like (PK-like)"/>
    <property type="match status" value="1"/>
</dbReference>
<dbReference type="SUPFAM" id="SSF50978">
    <property type="entry name" value="WD40 repeat-like"/>
    <property type="match status" value="1"/>
</dbReference>
<dbReference type="PROSITE" id="PS00178">
    <property type="entry name" value="AA_TRNA_LIGASE_I"/>
    <property type="match status" value="1"/>
</dbReference>
<dbReference type="Pfam" id="PF00400">
    <property type="entry name" value="WD40"/>
    <property type="match status" value="4"/>
</dbReference>
<evidence type="ECO:0000313" key="5">
    <source>
        <dbReference type="EMBL" id="OKH45918.1"/>
    </source>
</evidence>
<dbReference type="InterPro" id="IPR020472">
    <property type="entry name" value="WD40_PAC1"/>
</dbReference>
<dbReference type="Gene3D" id="3.30.200.20">
    <property type="entry name" value="Phosphorylase Kinase, domain 1"/>
    <property type="match status" value="1"/>
</dbReference>
<dbReference type="PROSITE" id="PS00678">
    <property type="entry name" value="WD_REPEATS_1"/>
    <property type="match status" value="3"/>
</dbReference>
<dbReference type="GO" id="GO:0005524">
    <property type="term" value="F:ATP binding"/>
    <property type="evidence" value="ECO:0007669"/>
    <property type="project" value="InterPro"/>
</dbReference>
<name>A0A1U7J1W9_9CYAN</name>
<dbReference type="AlphaFoldDB" id="A0A1U7J1W9"/>
<dbReference type="RefSeq" id="WP_073609967.1">
    <property type="nucleotide sequence ID" value="NZ_MRCG01000015.1"/>
</dbReference>
<feature type="repeat" description="WD" evidence="3">
    <location>
        <begin position="399"/>
        <end position="440"/>
    </location>
</feature>
<dbReference type="PRINTS" id="PR00320">
    <property type="entry name" value="GPROTEINBRPT"/>
</dbReference>
<dbReference type="OrthoDB" id="500858at2"/>
<evidence type="ECO:0000256" key="2">
    <source>
        <dbReference type="ARBA" id="ARBA00022737"/>
    </source>
</evidence>
<dbReference type="InterPro" id="IPR008271">
    <property type="entry name" value="Ser/Thr_kinase_AS"/>
</dbReference>
<dbReference type="PROSITE" id="PS50011">
    <property type="entry name" value="PROTEIN_KINASE_DOM"/>
    <property type="match status" value="1"/>
</dbReference>
<feature type="repeat" description="WD" evidence="3">
    <location>
        <begin position="626"/>
        <end position="665"/>
    </location>
</feature>
<dbReference type="Pfam" id="PF00069">
    <property type="entry name" value="Pkinase"/>
    <property type="match status" value="1"/>
</dbReference>
<dbReference type="PROSITE" id="PS00108">
    <property type="entry name" value="PROTEIN_KINASE_ST"/>
    <property type="match status" value="1"/>
</dbReference>
<comment type="caution">
    <text evidence="5">The sequence shown here is derived from an EMBL/GenBank/DDBJ whole genome shotgun (WGS) entry which is preliminary data.</text>
</comment>